<dbReference type="RefSeq" id="WP_187010025.1">
    <property type="nucleotide sequence ID" value="NZ_JACRUI010000002.1"/>
</dbReference>
<dbReference type="SUPFAM" id="SSF53448">
    <property type="entry name" value="Nucleotide-diphospho-sugar transferases"/>
    <property type="match status" value="1"/>
</dbReference>
<keyword evidence="3" id="KW-1185">Reference proteome</keyword>
<dbReference type="EMBL" id="JACRUJ010000002">
    <property type="protein sequence ID" value="MBC5841443.1"/>
    <property type="molecule type" value="Genomic_DNA"/>
</dbReference>
<dbReference type="Proteomes" id="UP000629963">
    <property type="component" value="Unassembled WGS sequence"/>
</dbReference>
<proteinExistence type="predicted"/>
<feature type="domain" description="Glycosyltransferase 2-like" evidence="1">
    <location>
        <begin position="5"/>
        <end position="135"/>
    </location>
</feature>
<dbReference type="InterPro" id="IPR029044">
    <property type="entry name" value="Nucleotide-diphossugar_trans"/>
</dbReference>
<evidence type="ECO:0000259" key="1">
    <source>
        <dbReference type="Pfam" id="PF00535"/>
    </source>
</evidence>
<reference evidence="2 3" key="1">
    <citation type="submission" date="2020-08" db="EMBL/GenBank/DDBJ databases">
        <title>Description of novel Flavobacterium F-380 isolate.</title>
        <authorList>
            <person name="Saticioglu I.B."/>
            <person name="Duman M."/>
            <person name="Altun S."/>
        </authorList>
    </citation>
    <scope>NUCLEOTIDE SEQUENCE [LARGE SCALE GENOMIC DNA]</scope>
    <source>
        <strain evidence="2 3">F-380</strain>
    </source>
</reference>
<comment type="caution">
    <text evidence="2">The sequence shown here is derived from an EMBL/GenBank/DDBJ whole genome shotgun (WGS) entry which is preliminary data.</text>
</comment>
<evidence type="ECO:0000313" key="2">
    <source>
        <dbReference type="EMBL" id="MBC5841443.1"/>
    </source>
</evidence>
<protein>
    <submittedName>
        <fullName evidence="2">Glycosyltransferase family 2 protein</fullName>
    </submittedName>
</protein>
<organism evidence="2 3">
    <name type="scientific">Flavobacterium kayseriense</name>
    <dbReference type="NCBI Taxonomy" id="2764714"/>
    <lineage>
        <taxon>Bacteria</taxon>
        <taxon>Pseudomonadati</taxon>
        <taxon>Bacteroidota</taxon>
        <taxon>Flavobacteriia</taxon>
        <taxon>Flavobacteriales</taxon>
        <taxon>Flavobacteriaceae</taxon>
        <taxon>Flavobacterium</taxon>
    </lineage>
</organism>
<dbReference type="PANTHER" id="PTHR22916">
    <property type="entry name" value="GLYCOSYLTRANSFERASE"/>
    <property type="match status" value="1"/>
</dbReference>
<dbReference type="InterPro" id="IPR001173">
    <property type="entry name" value="Glyco_trans_2-like"/>
</dbReference>
<accession>A0ABR7J7C9</accession>
<dbReference type="Gene3D" id="3.90.550.10">
    <property type="entry name" value="Spore Coat Polysaccharide Biosynthesis Protein SpsA, Chain A"/>
    <property type="match status" value="1"/>
</dbReference>
<gene>
    <name evidence="2" type="ORF">H8R23_08495</name>
</gene>
<name>A0ABR7J7C9_9FLAO</name>
<sequence length="338" mass="39097">MPLISVLLPVYNCELYIQQAIESVLNQTFVDFELIIIDDCSTDSTLQLCNLFTDERIIIIEKDKNSGYTNSLNYGLYIAKGKYIARMDGDDICMPERFEKQAVFLEANPDIILCGASYAVIGEKGMYELPETHEEIKIKLLSGNCIVHPSVMFRKDILVANNLMYDILMEPAEDYDLWVRLSSMGKLHNLQECLVHYRVHDGQVSAIRNKKQIQVANQVRLKLLQLLGVAFSPYENGVYLKAIEKKEQLSFEEFEILVNLKIKLVDANLNKFFNSVGFIEYWSQIEDKFVGLLFKNRTAYNFTIFKQYVMIFSKLTCRLSFKETAKLFLKSLINYKVK</sequence>
<evidence type="ECO:0000313" key="3">
    <source>
        <dbReference type="Proteomes" id="UP000629963"/>
    </source>
</evidence>
<dbReference type="Pfam" id="PF00535">
    <property type="entry name" value="Glycos_transf_2"/>
    <property type="match status" value="1"/>
</dbReference>
<dbReference type="PANTHER" id="PTHR22916:SF3">
    <property type="entry name" value="UDP-GLCNAC:BETAGAL BETA-1,3-N-ACETYLGLUCOSAMINYLTRANSFERASE-LIKE PROTEIN 1"/>
    <property type="match status" value="1"/>
</dbReference>